<evidence type="ECO:0000256" key="3">
    <source>
        <dbReference type="ARBA" id="ARBA00016296"/>
    </source>
</evidence>
<accession>A0AAU7CFL9</accession>
<dbReference type="GO" id="GO:0005829">
    <property type="term" value="C:cytosol"/>
    <property type="evidence" value="ECO:0007669"/>
    <property type="project" value="TreeGrafter"/>
</dbReference>
<name>A0AAU7CFL9_9BACT</name>
<protein>
    <recommendedName>
        <fullName evidence="3 9">Guanylate kinase</fullName>
        <ecNumber evidence="2 9">2.7.4.8</ecNumber>
    </recommendedName>
    <alternativeName>
        <fullName evidence="8 9">GMP kinase</fullName>
    </alternativeName>
</protein>
<sequence length="194" mass="21746">MDDWENLPGRLIVISGASGSGKSTLVRLAMQRPEARTRLSVSATTRAPRPGEEDGRDYFFLSRPAFEELRERGQFLEWAEVHGNFYGTPVGPVRELLALGECVILEIDVQGALLVKERVPSALLIFVNVPSFSILESRLRDRATDSEETILRRLANARWELEQVHRYDFPLMNSELDQAVNDLVALLVQHGCGG</sequence>
<dbReference type="InterPro" id="IPR017665">
    <property type="entry name" value="Guanylate_kinase"/>
</dbReference>
<feature type="binding site" evidence="9">
    <location>
        <begin position="16"/>
        <end position="23"/>
    </location>
    <ligand>
        <name>ATP</name>
        <dbReference type="ChEBI" id="CHEBI:30616"/>
    </ligand>
</feature>
<comment type="function">
    <text evidence="9">Essential for recycling GMP and indirectly, cGMP.</text>
</comment>
<keyword evidence="9" id="KW-0963">Cytoplasm</keyword>
<comment type="subcellular location">
    <subcellularLocation>
        <location evidence="9">Cytoplasm</location>
    </subcellularLocation>
</comment>
<dbReference type="Gene3D" id="3.30.63.10">
    <property type="entry name" value="Guanylate Kinase phosphate binding domain"/>
    <property type="match status" value="1"/>
</dbReference>
<dbReference type="FunFam" id="3.30.63.10:FF:000002">
    <property type="entry name" value="Guanylate kinase 1"/>
    <property type="match status" value="1"/>
</dbReference>
<evidence type="ECO:0000256" key="9">
    <source>
        <dbReference type="HAMAP-Rule" id="MF_00328"/>
    </source>
</evidence>
<evidence type="ECO:0000256" key="4">
    <source>
        <dbReference type="ARBA" id="ARBA00022679"/>
    </source>
</evidence>
<keyword evidence="6 9" id="KW-0418">Kinase</keyword>
<dbReference type="PROSITE" id="PS00856">
    <property type="entry name" value="GUANYLATE_KINASE_1"/>
    <property type="match status" value="1"/>
</dbReference>
<keyword evidence="5 9" id="KW-0547">Nucleotide-binding</keyword>
<keyword evidence="7 9" id="KW-0067">ATP-binding</keyword>
<feature type="domain" description="Guanylate kinase-like" evidence="10">
    <location>
        <begin position="9"/>
        <end position="188"/>
    </location>
</feature>
<reference evidence="11" key="1">
    <citation type="submission" date="2024-05" db="EMBL/GenBank/DDBJ databases">
        <title>Planctomycetes of the genus Singulisphaera possess chitinolytic capabilities.</title>
        <authorList>
            <person name="Ivanova A."/>
        </authorList>
    </citation>
    <scope>NUCLEOTIDE SEQUENCE</scope>
    <source>
        <strain evidence="11">Ch08T</strain>
    </source>
</reference>
<comment type="similarity">
    <text evidence="1 9">Belongs to the guanylate kinase family.</text>
</comment>
<keyword evidence="4 9" id="KW-0808">Transferase</keyword>
<dbReference type="NCBIfam" id="TIGR03263">
    <property type="entry name" value="guanyl_kin"/>
    <property type="match status" value="1"/>
</dbReference>
<dbReference type="GO" id="GO:0005524">
    <property type="term" value="F:ATP binding"/>
    <property type="evidence" value="ECO:0007669"/>
    <property type="project" value="UniProtKB-UniRule"/>
</dbReference>
<dbReference type="SUPFAM" id="SSF52540">
    <property type="entry name" value="P-loop containing nucleoside triphosphate hydrolases"/>
    <property type="match status" value="1"/>
</dbReference>
<dbReference type="PROSITE" id="PS50052">
    <property type="entry name" value="GUANYLATE_KINASE_2"/>
    <property type="match status" value="1"/>
</dbReference>
<dbReference type="InterPro" id="IPR027417">
    <property type="entry name" value="P-loop_NTPase"/>
</dbReference>
<evidence type="ECO:0000256" key="2">
    <source>
        <dbReference type="ARBA" id="ARBA00012961"/>
    </source>
</evidence>
<organism evidence="11">
    <name type="scientific">Singulisphaera sp. Ch08</name>
    <dbReference type="NCBI Taxonomy" id="3120278"/>
    <lineage>
        <taxon>Bacteria</taxon>
        <taxon>Pseudomonadati</taxon>
        <taxon>Planctomycetota</taxon>
        <taxon>Planctomycetia</taxon>
        <taxon>Isosphaerales</taxon>
        <taxon>Isosphaeraceae</taxon>
        <taxon>Singulisphaera</taxon>
    </lineage>
</organism>
<dbReference type="PANTHER" id="PTHR23117:SF13">
    <property type="entry name" value="GUANYLATE KINASE"/>
    <property type="match status" value="1"/>
</dbReference>
<dbReference type="InterPro" id="IPR008145">
    <property type="entry name" value="GK/Ca_channel_bsu"/>
</dbReference>
<evidence type="ECO:0000256" key="1">
    <source>
        <dbReference type="ARBA" id="ARBA00005790"/>
    </source>
</evidence>
<dbReference type="InterPro" id="IPR008144">
    <property type="entry name" value="Guanylate_kin-like_dom"/>
</dbReference>
<evidence type="ECO:0000256" key="6">
    <source>
        <dbReference type="ARBA" id="ARBA00022777"/>
    </source>
</evidence>
<dbReference type="GO" id="GO:0004385">
    <property type="term" value="F:GMP kinase activity"/>
    <property type="evidence" value="ECO:0007669"/>
    <property type="project" value="UniProtKB-UniRule"/>
</dbReference>
<evidence type="ECO:0000256" key="5">
    <source>
        <dbReference type="ARBA" id="ARBA00022741"/>
    </source>
</evidence>
<dbReference type="SMART" id="SM00072">
    <property type="entry name" value="GuKc"/>
    <property type="match status" value="1"/>
</dbReference>
<proteinExistence type="inferred from homology"/>
<dbReference type="PANTHER" id="PTHR23117">
    <property type="entry name" value="GUANYLATE KINASE-RELATED"/>
    <property type="match status" value="1"/>
</dbReference>
<evidence type="ECO:0000259" key="10">
    <source>
        <dbReference type="PROSITE" id="PS50052"/>
    </source>
</evidence>
<dbReference type="Gene3D" id="3.40.50.300">
    <property type="entry name" value="P-loop containing nucleotide triphosphate hydrolases"/>
    <property type="match status" value="1"/>
</dbReference>
<evidence type="ECO:0000313" key="11">
    <source>
        <dbReference type="EMBL" id="XBH04041.1"/>
    </source>
</evidence>
<dbReference type="Pfam" id="PF00625">
    <property type="entry name" value="Guanylate_kin"/>
    <property type="match status" value="1"/>
</dbReference>
<dbReference type="EC" id="2.7.4.8" evidence="2 9"/>
<dbReference type="CDD" id="cd00071">
    <property type="entry name" value="GMPK"/>
    <property type="match status" value="1"/>
</dbReference>
<dbReference type="HAMAP" id="MF_00328">
    <property type="entry name" value="Guanylate_kinase"/>
    <property type="match status" value="1"/>
</dbReference>
<gene>
    <name evidence="9 11" type="primary">gmk</name>
    <name evidence="11" type="ORF">V5E97_37940</name>
</gene>
<dbReference type="InterPro" id="IPR020590">
    <property type="entry name" value="Guanylate_kinase_CS"/>
</dbReference>
<evidence type="ECO:0000256" key="8">
    <source>
        <dbReference type="ARBA" id="ARBA00030128"/>
    </source>
</evidence>
<evidence type="ECO:0000256" key="7">
    <source>
        <dbReference type="ARBA" id="ARBA00022840"/>
    </source>
</evidence>
<dbReference type="AlphaFoldDB" id="A0AAU7CFL9"/>
<dbReference type="RefSeq" id="WP_406696786.1">
    <property type="nucleotide sequence ID" value="NZ_CP155447.1"/>
</dbReference>
<dbReference type="EMBL" id="CP155447">
    <property type="protein sequence ID" value="XBH04041.1"/>
    <property type="molecule type" value="Genomic_DNA"/>
</dbReference>
<comment type="catalytic activity">
    <reaction evidence="9">
        <text>GMP + ATP = GDP + ADP</text>
        <dbReference type="Rhea" id="RHEA:20780"/>
        <dbReference type="ChEBI" id="CHEBI:30616"/>
        <dbReference type="ChEBI" id="CHEBI:58115"/>
        <dbReference type="ChEBI" id="CHEBI:58189"/>
        <dbReference type="ChEBI" id="CHEBI:456216"/>
        <dbReference type="EC" id="2.7.4.8"/>
    </reaction>
</comment>